<dbReference type="Proteomes" id="UP000031977">
    <property type="component" value="Unassembled WGS sequence"/>
</dbReference>
<dbReference type="InterPro" id="IPR016634">
    <property type="entry name" value="CapW-like"/>
</dbReference>
<dbReference type="PROSITE" id="PS52050">
    <property type="entry name" value="WYL"/>
    <property type="match status" value="1"/>
</dbReference>
<dbReference type="AlphaFoldDB" id="A0A0C3E687"/>
<dbReference type="InterPro" id="IPR026881">
    <property type="entry name" value="WYL_dom"/>
</dbReference>
<dbReference type="PIRSF" id="PIRSF015558">
    <property type="entry name" value="Txn_reg_DeoR_prd"/>
    <property type="match status" value="1"/>
</dbReference>
<dbReference type="InterPro" id="IPR059019">
    <property type="entry name" value="WHD_CapW"/>
</dbReference>
<dbReference type="Pfam" id="PF26109">
    <property type="entry name" value="WHD_BrxR"/>
    <property type="match status" value="1"/>
</dbReference>
<gene>
    <name evidence="3" type="ORF">SU60_16275</name>
</gene>
<proteinExistence type="predicted"/>
<protein>
    <submittedName>
        <fullName evidence="3">Uncharacterized protein</fullName>
    </submittedName>
</protein>
<name>A0A0C3E687_9VIBR</name>
<evidence type="ECO:0000259" key="2">
    <source>
        <dbReference type="Pfam" id="PF26109"/>
    </source>
</evidence>
<reference evidence="3 4" key="1">
    <citation type="submission" date="2015-01" db="EMBL/GenBank/DDBJ databases">
        <title>Draft genome of Vibrio mytili type strain CAIM 528.</title>
        <authorList>
            <person name="Gonzalez-Castillo A."/>
            <person name="Gomez-Gil B."/>
            <person name="Enciso-Ibarra J."/>
        </authorList>
    </citation>
    <scope>NUCLEOTIDE SEQUENCE [LARGE SCALE GENOMIC DNA]</scope>
    <source>
        <strain evidence="3 4">CAIM 528</strain>
    </source>
</reference>
<dbReference type="Pfam" id="PF13280">
    <property type="entry name" value="WYL"/>
    <property type="match status" value="1"/>
</dbReference>
<dbReference type="RefSeq" id="WP_041156454.1">
    <property type="nucleotide sequence ID" value="NZ_CBCRVP010000006.1"/>
</dbReference>
<feature type="domain" description="WYL" evidence="1">
    <location>
        <begin position="125"/>
        <end position="196"/>
    </location>
</feature>
<accession>A0A0C3E687</accession>
<comment type="caution">
    <text evidence="3">The sequence shown here is derived from an EMBL/GenBank/DDBJ whole genome shotgun (WGS) entry which is preliminary data.</text>
</comment>
<dbReference type="STRING" id="50718.SU60_16275"/>
<organism evidence="3 4">
    <name type="scientific">Vibrio mytili</name>
    <dbReference type="NCBI Taxonomy" id="50718"/>
    <lineage>
        <taxon>Bacteria</taxon>
        <taxon>Pseudomonadati</taxon>
        <taxon>Pseudomonadota</taxon>
        <taxon>Gammaproteobacteria</taxon>
        <taxon>Vibrionales</taxon>
        <taxon>Vibrionaceae</taxon>
        <taxon>Vibrio</taxon>
    </lineage>
</organism>
<evidence type="ECO:0000313" key="3">
    <source>
        <dbReference type="EMBL" id="KIN09903.1"/>
    </source>
</evidence>
<dbReference type="OrthoDB" id="6620579at2"/>
<feature type="domain" description="DNA-binding transcriptional repressor CapW winged helix-turn-helix" evidence="2">
    <location>
        <begin position="15"/>
        <end position="80"/>
    </location>
</feature>
<dbReference type="EMBL" id="JXOK01000063">
    <property type="protein sequence ID" value="KIN09903.1"/>
    <property type="molecule type" value="Genomic_DNA"/>
</dbReference>
<keyword evidence="4" id="KW-1185">Reference proteome</keyword>
<evidence type="ECO:0000259" key="1">
    <source>
        <dbReference type="Pfam" id="PF13280"/>
    </source>
</evidence>
<evidence type="ECO:0000313" key="4">
    <source>
        <dbReference type="Proteomes" id="UP000031977"/>
    </source>
</evidence>
<sequence length="322" mass="37653">MLNYDELKKKYKNNADRFAYIDFMLRFTGTIKRSDLGNQFNLSDASASKVLAAYNDACPLNMRYDHSIRSNILKSSYEPLIEWKAEVALGMLANGFNKNKLSDHSNTVIPYEKVTSLPDQMKVDTVSAITRAISNGYPVFCEYYSKSGKGRSKRELVPLQILNDGEFWLFRAYDRSETDVSRNPFKFFNFSRVLKLENNQASLGFKKQKHEDLDSDPDWNVEIPLDLKLHEDRNEKEREEIRIDFGLSSGTDQLFVLKRAAFLWILKNKWNIDTRSPEQIKEENKRLEKANMAGSKKYYKFRLCNLDMIKVLLETNDCYERF</sequence>